<dbReference type="EMBL" id="JBGGTQ010000008">
    <property type="protein sequence ID" value="MEZ0493898.1"/>
    <property type="molecule type" value="Genomic_DNA"/>
</dbReference>
<name>A0ABV4I5C9_9ACTN</name>
<dbReference type="InterPro" id="IPR039422">
    <property type="entry name" value="MarR/SlyA-like"/>
</dbReference>
<organism evidence="3 4">
    <name type="scientific">Kineococcus mangrovi</name>
    <dbReference type="NCBI Taxonomy" id="1660183"/>
    <lineage>
        <taxon>Bacteria</taxon>
        <taxon>Bacillati</taxon>
        <taxon>Actinomycetota</taxon>
        <taxon>Actinomycetes</taxon>
        <taxon>Kineosporiales</taxon>
        <taxon>Kineosporiaceae</taxon>
        <taxon>Kineococcus</taxon>
    </lineage>
</organism>
<gene>
    <name evidence="3" type="ORF">AB2L28_16800</name>
</gene>
<evidence type="ECO:0000313" key="3">
    <source>
        <dbReference type="EMBL" id="MEZ0493898.1"/>
    </source>
</evidence>
<comment type="caution">
    <text evidence="3">The sequence shown here is derived from an EMBL/GenBank/DDBJ whole genome shotgun (WGS) entry which is preliminary data.</text>
</comment>
<dbReference type="SMART" id="SM00347">
    <property type="entry name" value="HTH_MARR"/>
    <property type="match status" value="1"/>
</dbReference>
<feature type="domain" description="HTH marR-type" evidence="2">
    <location>
        <begin position="29"/>
        <end position="165"/>
    </location>
</feature>
<dbReference type="PROSITE" id="PS50995">
    <property type="entry name" value="HTH_MARR_2"/>
    <property type="match status" value="1"/>
</dbReference>
<accession>A0ABV4I5C9</accession>
<feature type="region of interest" description="Disordered" evidence="1">
    <location>
        <begin position="1"/>
        <end position="26"/>
    </location>
</feature>
<dbReference type="PANTHER" id="PTHR33164:SF57">
    <property type="entry name" value="MARR-FAMILY TRANSCRIPTIONAL REGULATOR"/>
    <property type="match status" value="1"/>
</dbReference>
<evidence type="ECO:0000313" key="4">
    <source>
        <dbReference type="Proteomes" id="UP001566476"/>
    </source>
</evidence>
<dbReference type="Pfam" id="PF12802">
    <property type="entry name" value="MarR_2"/>
    <property type="match status" value="1"/>
</dbReference>
<dbReference type="PRINTS" id="PR00598">
    <property type="entry name" value="HTHMARR"/>
</dbReference>
<dbReference type="SUPFAM" id="SSF46785">
    <property type="entry name" value="Winged helix' DNA-binding domain"/>
    <property type="match status" value="1"/>
</dbReference>
<keyword evidence="4" id="KW-1185">Reference proteome</keyword>
<dbReference type="Proteomes" id="UP001566476">
    <property type="component" value="Unassembled WGS sequence"/>
</dbReference>
<dbReference type="InterPro" id="IPR000835">
    <property type="entry name" value="HTH_MarR-typ"/>
</dbReference>
<feature type="compositionally biased region" description="Low complexity" evidence="1">
    <location>
        <begin position="1"/>
        <end position="23"/>
    </location>
</feature>
<protein>
    <submittedName>
        <fullName evidence="3">MarR family winged helix-turn-helix transcriptional regulator</fullName>
    </submittedName>
</protein>
<reference evidence="3 4" key="1">
    <citation type="submission" date="2024-07" db="EMBL/GenBank/DDBJ databases">
        <authorList>
            <person name="Thanompreechachai J."/>
            <person name="Duangmal K."/>
        </authorList>
    </citation>
    <scope>NUCLEOTIDE SEQUENCE [LARGE SCALE GENOMIC DNA]</scope>
    <source>
        <strain evidence="3 4">TBRC 1896</strain>
    </source>
</reference>
<dbReference type="InterPro" id="IPR036390">
    <property type="entry name" value="WH_DNA-bd_sf"/>
</dbReference>
<evidence type="ECO:0000256" key="1">
    <source>
        <dbReference type="SAM" id="MobiDB-lite"/>
    </source>
</evidence>
<dbReference type="Gene3D" id="1.10.10.10">
    <property type="entry name" value="Winged helix-like DNA-binding domain superfamily/Winged helix DNA-binding domain"/>
    <property type="match status" value="1"/>
</dbReference>
<dbReference type="InterPro" id="IPR036388">
    <property type="entry name" value="WH-like_DNA-bd_sf"/>
</dbReference>
<dbReference type="RefSeq" id="WP_370720133.1">
    <property type="nucleotide sequence ID" value="NZ_JBGGTQ010000008.1"/>
</dbReference>
<sequence length="186" mass="19843">MTTRTTTEEPAGTSASTPPATASDLDGHEALVAAVADQVGRQLRALHSFKAQIARGESDVERAMHVVLYVLADVGPLRGSALAERLGTDPSTTSRQTGELMRRGLLRKLPDPDDGRASLLDVTGTGHEVVAQMKQRRHEHLARAVDGFSDEDLATFTALLSRFAGGLERARTDCLRTTTTAPGENA</sequence>
<evidence type="ECO:0000259" key="2">
    <source>
        <dbReference type="PROSITE" id="PS50995"/>
    </source>
</evidence>
<proteinExistence type="predicted"/>
<dbReference type="PANTHER" id="PTHR33164">
    <property type="entry name" value="TRANSCRIPTIONAL REGULATOR, MARR FAMILY"/>
    <property type="match status" value="1"/>
</dbReference>